<sequence>MTIFRSAALALMLALPWSLGHTAGAVRVELNRATAVQLAEVKGLGPKLTQRILDERRKGPFRGWDDFIQRVPGIGPASAARLSQAGLRIEGASYALATALKPTAASAQPSANSR</sequence>
<evidence type="ECO:0000313" key="3">
    <source>
        <dbReference type="EMBL" id="UZD54153.1"/>
    </source>
</evidence>
<dbReference type="Proteomes" id="UP001163266">
    <property type="component" value="Chromosome"/>
</dbReference>
<accession>A0ABY6MQI7</accession>
<dbReference type="SMART" id="SM00278">
    <property type="entry name" value="HhH1"/>
    <property type="match status" value="2"/>
</dbReference>
<feature type="chain" id="PRO_5046919375" evidence="1">
    <location>
        <begin position="24"/>
        <end position="114"/>
    </location>
</feature>
<dbReference type="Gene3D" id="1.10.150.320">
    <property type="entry name" value="Photosystem II 12 kDa extrinsic protein"/>
    <property type="match status" value="1"/>
</dbReference>
<feature type="domain" description="Helix-hairpin-helix DNA-binding motif class 1" evidence="2">
    <location>
        <begin position="66"/>
        <end position="85"/>
    </location>
</feature>
<organism evidence="3 4">
    <name type="scientific">Caldimonas aquatica</name>
    <dbReference type="NCBI Taxonomy" id="376175"/>
    <lineage>
        <taxon>Bacteria</taxon>
        <taxon>Pseudomonadati</taxon>
        <taxon>Pseudomonadota</taxon>
        <taxon>Betaproteobacteria</taxon>
        <taxon>Burkholderiales</taxon>
        <taxon>Sphaerotilaceae</taxon>
        <taxon>Caldimonas</taxon>
    </lineage>
</organism>
<name>A0ABY6MQI7_9BURK</name>
<feature type="domain" description="Helix-hairpin-helix DNA-binding motif class 1" evidence="2">
    <location>
        <begin position="36"/>
        <end position="55"/>
    </location>
</feature>
<evidence type="ECO:0000313" key="4">
    <source>
        <dbReference type="Proteomes" id="UP001163266"/>
    </source>
</evidence>
<feature type="signal peptide" evidence="1">
    <location>
        <begin position="1"/>
        <end position="23"/>
    </location>
</feature>
<gene>
    <name evidence="3" type="ORF">OMP39_10750</name>
</gene>
<dbReference type="Pfam" id="PF12836">
    <property type="entry name" value="HHH_3"/>
    <property type="match status" value="1"/>
</dbReference>
<dbReference type="InterPro" id="IPR010994">
    <property type="entry name" value="RuvA_2-like"/>
</dbReference>
<evidence type="ECO:0000259" key="2">
    <source>
        <dbReference type="SMART" id="SM00278"/>
    </source>
</evidence>
<dbReference type="RefSeq" id="WP_264891722.1">
    <property type="nucleotide sequence ID" value="NZ_CP110257.1"/>
</dbReference>
<keyword evidence="4" id="KW-1185">Reference proteome</keyword>
<keyword evidence="1" id="KW-0732">Signal</keyword>
<dbReference type="InterPro" id="IPR003583">
    <property type="entry name" value="Hlx-hairpin-Hlx_DNA-bd_motif"/>
</dbReference>
<proteinExistence type="predicted"/>
<protein>
    <submittedName>
        <fullName evidence="3">Helix-hairpin-helix domain-containing protein</fullName>
    </submittedName>
</protein>
<reference evidence="3" key="1">
    <citation type="submission" date="2022-10" db="EMBL/GenBank/DDBJ databases">
        <title>Complete genome sequence of Schlegelella aquatica LMG 23380.</title>
        <authorList>
            <person name="Musilova J."/>
            <person name="Kourilova X."/>
            <person name="Bezdicek M."/>
            <person name="Hermankova K."/>
            <person name="Obruca S."/>
            <person name="Sedlar K."/>
        </authorList>
    </citation>
    <scope>NUCLEOTIDE SEQUENCE</scope>
    <source>
        <strain evidence="3">LMG 23380</strain>
    </source>
</reference>
<dbReference type="SUPFAM" id="SSF47781">
    <property type="entry name" value="RuvA domain 2-like"/>
    <property type="match status" value="1"/>
</dbReference>
<dbReference type="EMBL" id="CP110257">
    <property type="protein sequence ID" value="UZD54153.1"/>
    <property type="molecule type" value="Genomic_DNA"/>
</dbReference>
<evidence type="ECO:0000256" key="1">
    <source>
        <dbReference type="SAM" id="SignalP"/>
    </source>
</evidence>